<feature type="compositionally biased region" description="Pro residues" evidence="1">
    <location>
        <begin position="84"/>
        <end position="96"/>
    </location>
</feature>
<accession>A0A840A2L2</accession>
<protein>
    <submittedName>
        <fullName evidence="3">Uncharacterized protein YecT (DUF1311 family)</fullName>
    </submittedName>
</protein>
<dbReference type="Proteomes" id="UP000530564">
    <property type="component" value="Unassembled WGS sequence"/>
</dbReference>
<dbReference type="EMBL" id="JACIDK010000005">
    <property type="protein sequence ID" value="MBB3892554.1"/>
    <property type="molecule type" value="Genomic_DNA"/>
</dbReference>
<comment type="caution">
    <text evidence="3">The sequence shown here is derived from an EMBL/GenBank/DDBJ whole genome shotgun (WGS) entry which is preliminary data.</text>
</comment>
<feature type="compositionally biased region" description="Low complexity" evidence="1">
    <location>
        <begin position="1"/>
        <end position="13"/>
    </location>
</feature>
<dbReference type="AlphaFoldDB" id="A0A840A2L2"/>
<feature type="compositionally biased region" description="Low complexity" evidence="1">
    <location>
        <begin position="130"/>
        <end position="146"/>
    </location>
</feature>
<dbReference type="InterPro" id="IPR009739">
    <property type="entry name" value="LprI-like_N"/>
</dbReference>
<gene>
    <name evidence="3" type="ORF">GGQ61_003290</name>
</gene>
<evidence type="ECO:0000313" key="3">
    <source>
        <dbReference type="EMBL" id="MBB3892554.1"/>
    </source>
</evidence>
<feature type="region of interest" description="Disordered" evidence="1">
    <location>
        <begin position="81"/>
        <end position="152"/>
    </location>
</feature>
<proteinExistence type="predicted"/>
<feature type="region of interest" description="Disordered" evidence="1">
    <location>
        <begin position="1"/>
        <end position="25"/>
    </location>
</feature>
<dbReference type="RefSeq" id="WP_183775127.1">
    <property type="nucleotide sequence ID" value="NZ_JACIDK010000005.1"/>
</dbReference>
<reference evidence="3 4" key="1">
    <citation type="submission" date="2020-08" db="EMBL/GenBank/DDBJ databases">
        <title>Genomic Encyclopedia of Type Strains, Phase IV (KMG-IV): sequencing the most valuable type-strain genomes for metagenomic binning, comparative biology and taxonomic classification.</title>
        <authorList>
            <person name="Goeker M."/>
        </authorList>
    </citation>
    <scope>NUCLEOTIDE SEQUENCE [LARGE SCALE GENOMIC DNA]</scope>
    <source>
        <strain evidence="3 4">DSM 21793</strain>
    </source>
</reference>
<organism evidence="3 4">
    <name type="scientific">Phenylobacterium haematophilum</name>
    <dbReference type="NCBI Taxonomy" id="98513"/>
    <lineage>
        <taxon>Bacteria</taxon>
        <taxon>Pseudomonadati</taxon>
        <taxon>Pseudomonadota</taxon>
        <taxon>Alphaproteobacteria</taxon>
        <taxon>Caulobacterales</taxon>
        <taxon>Caulobacteraceae</taxon>
        <taxon>Phenylobacterium</taxon>
    </lineage>
</organism>
<feature type="compositionally biased region" description="Pro residues" evidence="1">
    <location>
        <begin position="104"/>
        <end position="129"/>
    </location>
</feature>
<dbReference type="Gene3D" id="1.20.1270.180">
    <property type="match status" value="1"/>
</dbReference>
<evidence type="ECO:0000313" key="4">
    <source>
        <dbReference type="Proteomes" id="UP000530564"/>
    </source>
</evidence>
<sequence>MTLDGEPPLTLEPRNPPPPPRRRIGGKALLAGVALAGALGIGLGLAARPQLITDLAARTPMAPVAKPAAQPERQMDIVMAELPPAAPPPPAPPLETLPPDMVEAPPPGVAPLPVEPAPAPIPRPAPAAPRAPQAASAPQAPIAPDPTWGERPSFDCRNAASLAEEMVCTDAVLAAADRHMARAYRRAERSGAPIEALREDQDDWLAYREEAALRSPRAVAAAYDRRIGELEAIAAGRARLGGR</sequence>
<keyword evidence="4" id="KW-1185">Reference proteome</keyword>
<dbReference type="Pfam" id="PF07007">
    <property type="entry name" value="LprI"/>
    <property type="match status" value="1"/>
</dbReference>
<evidence type="ECO:0000259" key="2">
    <source>
        <dbReference type="Pfam" id="PF07007"/>
    </source>
</evidence>
<name>A0A840A2L2_9CAUL</name>
<feature type="domain" description="Lysozyme inhibitor LprI-like N-terminal" evidence="2">
    <location>
        <begin position="156"/>
        <end position="232"/>
    </location>
</feature>
<evidence type="ECO:0000256" key="1">
    <source>
        <dbReference type="SAM" id="MobiDB-lite"/>
    </source>
</evidence>